<evidence type="ECO:0000256" key="5">
    <source>
        <dbReference type="SAM" id="Phobius"/>
    </source>
</evidence>
<keyword evidence="3 5" id="KW-1133">Transmembrane helix</keyword>
<feature type="transmembrane region" description="Helical" evidence="5">
    <location>
        <begin position="518"/>
        <end position="540"/>
    </location>
</feature>
<name>E4XMC4_OIKDI</name>
<gene>
    <name evidence="7" type="ORF">GSOID_T00015311001</name>
</gene>
<dbReference type="GO" id="GO:0016020">
    <property type="term" value="C:membrane"/>
    <property type="evidence" value="ECO:0007669"/>
    <property type="project" value="UniProtKB-SubCell"/>
</dbReference>
<protein>
    <recommendedName>
        <fullName evidence="6">Major facilitator superfamily (MFS) profile domain-containing protein</fullName>
    </recommendedName>
</protein>
<feature type="transmembrane region" description="Helical" evidence="5">
    <location>
        <begin position="306"/>
        <end position="324"/>
    </location>
</feature>
<evidence type="ECO:0000313" key="8">
    <source>
        <dbReference type="Proteomes" id="UP000001307"/>
    </source>
</evidence>
<feature type="transmembrane region" description="Helical" evidence="5">
    <location>
        <begin position="486"/>
        <end position="506"/>
    </location>
</feature>
<dbReference type="InterPro" id="IPR020846">
    <property type="entry name" value="MFS_dom"/>
</dbReference>
<dbReference type="EMBL" id="FN653076">
    <property type="protein sequence ID" value="CBY11131.1"/>
    <property type="molecule type" value="Genomic_DNA"/>
</dbReference>
<dbReference type="Pfam" id="PF00083">
    <property type="entry name" value="Sugar_tr"/>
    <property type="match status" value="1"/>
</dbReference>
<comment type="subcellular location">
    <subcellularLocation>
        <location evidence="1">Membrane</location>
        <topology evidence="1">Multi-pass membrane protein</topology>
    </subcellularLocation>
</comment>
<dbReference type="InterPro" id="IPR036259">
    <property type="entry name" value="MFS_trans_sf"/>
</dbReference>
<proteinExistence type="predicted"/>
<feature type="transmembrane region" description="Helical" evidence="5">
    <location>
        <begin position="394"/>
        <end position="412"/>
    </location>
</feature>
<feature type="transmembrane region" description="Helical" evidence="5">
    <location>
        <begin position="546"/>
        <end position="566"/>
    </location>
</feature>
<feature type="transmembrane region" description="Helical" evidence="5">
    <location>
        <begin position="220"/>
        <end position="237"/>
    </location>
</feature>
<dbReference type="Gene3D" id="1.20.1250.20">
    <property type="entry name" value="MFS general substrate transporter like domains"/>
    <property type="match status" value="1"/>
</dbReference>
<accession>E4XMC4</accession>
<evidence type="ECO:0000256" key="1">
    <source>
        <dbReference type="ARBA" id="ARBA00004141"/>
    </source>
</evidence>
<dbReference type="PANTHER" id="PTHR24064">
    <property type="entry name" value="SOLUTE CARRIER FAMILY 22 MEMBER"/>
    <property type="match status" value="1"/>
</dbReference>
<dbReference type="SUPFAM" id="SSF103473">
    <property type="entry name" value="MFS general substrate transporter"/>
    <property type="match status" value="1"/>
</dbReference>
<dbReference type="InterPro" id="IPR005828">
    <property type="entry name" value="MFS_sugar_transport-like"/>
</dbReference>
<organism evidence="7">
    <name type="scientific">Oikopleura dioica</name>
    <name type="common">Tunicate</name>
    <dbReference type="NCBI Taxonomy" id="34765"/>
    <lineage>
        <taxon>Eukaryota</taxon>
        <taxon>Metazoa</taxon>
        <taxon>Chordata</taxon>
        <taxon>Tunicata</taxon>
        <taxon>Appendicularia</taxon>
        <taxon>Copelata</taxon>
        <taxon>Oikopleuridae</taxon>
        <taxon>Oikopleura</taxon>
    </lineage>
</organism>
<dbReference type="OrthoDB" id="3936150at2759"/>
<evidence type="ECO:0000259" key="6">
    <source>
        <dbReference type="PROSITE" id="PS50850"/>
    </source>
</evidence>
<keyword evidence="8" id="KW-1185">Reference proteome</keyword>
<dbReference type="PROSITE" id="PS50850">
    <property type="entry name" value="MFS"/>
    <property type="match status" value="1"/>
</dbReference>
<keyword evidence="2 5" id="KW-0812">Transmembrane</keyword>
<evidence type="ECO:0000313" key="7">
    <source>
        <dbReference type="EMBL" id="CBY11131.1"/>
    </source>
</evidence>
<dbReference type="GO" id="GO:0022857">
    <property type="term" value="F:transmembrane transporter activity"/>
    <property type="evidence" value="ECO:0007669"/>
    <property type="project" value="InterPro"/>
</dbReference>
<feature type="transmembrane region" description="Helical" evidence="5">
    <location>
        <begin position="279"/>
        <end position="300"/>
    </location>
</feature>
<dbReference type="InParanoid" id="E4XMC4"/>
<sequence>MFENQKGVSQDRSQLLKEKKKVMKYHIFSEFDDVWNVLPHFSGYQLLITGIAGYISMVGGLCALYPVFGQWSPPHHCQTPLDNAFSSLSFSQIGDLQNLLEIDSCETAEFDIPANCSESFLDVQDLRNCITREFNSSKIEKYECEPENFVYNMEAIGQNSDKKNSSFGSENSWETTVSTFNTVCSKKWLGSLMTSSGIIGQFLGALFAGMYTDRFGRKNAILVFSTLMVFFCIFQGVLESELGFIICRILVMACSSIAYIAALTYGVELTGPSKRSIPGSLINVYFSIGYSGISLVAWFIPDWQGLSIALGLFGAIQVFLCFFIPESPRFLAVKGDIVGAGNVLETIATKTGSKLESNFADELGGLTKFGEQNKNETQKRIIADLFKTGPIRNVTLNIGFSFIVTTIVYYGLAYNVSTLSGDIYVNNFINGIIECLSYFVSIPLIDRYGRRSTTAIMMYLGSTALFLFMLTAQIESDSIFIQESGKWLAFFGKFCISAVFNNIFIYASELYPTEIRTVGVGFASMVGRVSGAMSPFVLALQDKPGLGWLPYTIFAISGFSSATLLLKLPETNKANLTETIDEAEEFYKTSAKKASSGLFLFLLCLNTKYKSPNMKLSAVLALSSSVARAQDYDLNDLLAGLNMDDLDLGFDLTPDLFTDQSGGNDNGEAALDSALAASAAEAAEAGVRYFGGASPTVTTTTTTTTTTTPPNGSGCFKCDQMSMAECAALGQIETCPSGEQSMCFIEIREVNQEVNQLCTGCKNSQACHELQEQNFIGTQYHMHQCRPHYIEQTPRIRSPNGQSTCRQCFKQCEHNAATGSTDGMCFFGNDVDFADATANLIASGANDANGVPFSGNRLIQYDQATLAVNFASDSSNPFYGYTGGQNTIGFGIPTGAIISDGDGGATTIPANAASTVWNLYFASGTDIGNKGKTHPGTAAMSLTATGQEQRQMAYWGVLGASRSWWASDLIAIQNQVATSTALDKTSFITV</sequence>
<dbReference type="CDD" id="cd23539">
    <property type="entry name" value="TFP_LU_ECD_CinHb4_like"/>
    <property type="match status" value="1"/>
</dbReference>
<dbReference type="AlphaFoldDB" id="E4XMC4"/>
<feature type="transmembrane region" description="Helical" evidence="5">
    <location>
        <begin position="456"/>
        <end position="474"/>
    </location>
</feature>
<feature type="transmembrane region" description="Helical" evidence="5">
    <location>
        <begin position="243"/>
        <end position="267"/>
    </location>
</feature>
<dbReference type="Proteomes" id="UP000001307">
    <property type="component" value="Unassembled WGS sequence"/>
</dbReference>
<evidence type="ECO:0000256" key="3">
    <source>
        <dbReference type="ARBA" id="ARBA00022989"/>
    </source>
</evidence>
<evidence type="ECO:0000256" key="4">
    <source>
        <dbReference type="ARBA" id="ARBA00023136"/>
    </source>
</evidence>
<evidence type="ECO:0000256" key="2">
    <source>
        <dbReference type="ARBA" id="ARBA00022692"/>
    </source>
</evidence>
<feature type="domain" description="Major facilitator superfamily (MFS) profile" evidence="6">
    <location>
        <begin position="150"/>
        <end position="572"/>
    </location>
</feature>
<feature type="transmembrane region" description="Helical" evidence="5">
    <location>
        <begin position="188"/>
        <end position="208"/>
    </location>
</feature>
<reference evidence="7" key="1">
    <citation type="journal article" date="2010" name="Science">
        <title>Plasticity of animal genome architecture unmasked by rapid evolution of a pelagic tunicate.</title>
        <authorList>
            <person name="Denoeud F."/>
            <person name="Henriet S."/>
            <person name="Mungpakdee S."/>
            <person name="Aury J.M."/>
            <person name="Da Silva C."/>
            <person name="Brinkmann H."/>
            <person name="Mikhaleva J."/>
            <person name="Olsen L.C."/>
            <person name="Jubin C."/>
            <person name="Canestro C."/>
            <person name="Bouquet J.M."/>
            <person name="Danks G."/>
            <person name="Poulain J."/>
            <person name="Campsteijn C."/>
            <person name="Adamski M."/>
            <person name="Cross I."/>
            <person name="Yadetie F."/>
            <person name="Muffato M."/>
            <person name="Louis A."/>
            <person name="Butcher S."/>
            <person name="Tsagkogeorga G."/>
            <person name="Konrad A."/>
            <person name="Singh S."/>
            <person name="Jensen M.F."/>
            <person name="Cong E.H."/>
            <person name="Eikeseth-Otteraa H."/>
            <person name="Noel B."/>
            <person name="Anthouard V."/>
            <person name="Porcel B.M."/>
            <person name="Kachouri-Lafond R."/>
            <person name="Nishino A."/>
            <person name="Ugolini M."/>
            <person name="Chourrout P."/>
            <person name="Nishida H."/>
            <person name="Aasland R."/>
            <person name="Huzurbazar S."/>
            <person name="Westhof E."/>
            <person name="Delsuc F."/>
            <person name="Lehrach H."/>
            <person name="Reinhardt R."/>
            <person name="Weissenbach J."/>
            <person name="Roy S.W."/>
            <person name="Artiguenave F."/>
            <person name="Postlethwait J.H."/>
            <person name="Manak J.R."/>
            <person name="Thompson E.M."/>
            <person name="Jaillon O."/>
            <person name="Du Pasquier L."/>
            <person name="Boudinot P."/>
            <person name="Liberles D.A."/>
            <person name="Volff J.N."/>
            <person name="Philippe H."/>
            <person name="Lenhard B."/>
            <person name="Roest Crollius H."/>
            <person name="Wincker P."/>
            <person name="Chourrout D."/>
        </authorList>
    </citation>
    <scope>NUCLEOTIDE SEQUENCE [LARGE SCALE GENOMIC DNA]</scope>
</reference>
<dbReference type="CDD" id="cd17317">
    <property type="entry name" value="MFS_SLC22"/>
    <property type="match status" value="1"/>
</dbReference>
<keyword evidence="4 5" id="KW-0472">Membrane</keyword>
<feature type="transmembrane region" description="Helical" evidence="5">
    <location>
        <begin position="424"/>
        <end position="444"/>
    </location>
</feature>